<evidence type="ECO:0000313" key="2">
    <source>
        <dbReference type="Proteomes" id="UP000053424"/>
    </source>
</evidence>
<name>A0A0C2Y1N6_HEBCY</name>
<protein>
    <submittedName>
        <fullName evidence="1">Uncharacterized protein</fullName>
    </submittedName>
</protein>
<reference evidence="2" key="2">
    <citation type="submission" date="2015-01" db="EMBL/GenBank/DDBJ databases">
        <title>Evolutionary Origins and Diversification of the Mycorrhizal Mutualists.</title>
        <authorList>
            <consortium name="DOE Joint Genome Institute"/>
            <consortium name="Mycorrhizal Genomics Consortium"/>
            <person name="Kohler A."/>
            <person name="Kuo A."/>
            <person name="Nagy L.G."/>
            <person name="Floudas D."/>
            <person name="Copeland A."/>
            <person name="Barry K.W."/>
            <person name="Cichocki N."/>
            <person name="Veneault-Fourrey C."/>
            <person name="LaButti K."/>
            <person name="Lindquist E.A."/>
            <person name="Lipzen A."/>
            <person name="Lundell T."/>
            <person name="Morin E."/>
            <person name="Murat C."/>
            <person name="Riley R."/>
            <person name="Ohm R."/>
            <person name="Sun H."/>
            <person name="Tunlid A."/>
            <person name="Henrissat B."/>
            <person name="Grigoriev I.V."/>
            <person name="Hibbett D.S."/>
            <person name="Martin F."/>
        </authorList>
    </citation>
    <scope>NUCLEOTIDE SEQUENCE [LARGE SCALE GENOMIC DNA]</scope>
    <source>
        <strain evidence="2">h7</strain>
    </source>
</reference>
<sequence length="115" mass="12834">MVLVALNYVCSGLIPISAFNSVISYRGIGKAICLQRSRLANPHQVLRPGEEAQSRAFQGRVVPYPWRADGPRAMRLPAGYRQRTVHACCYVCVAFSAFRCSQLALRRSRAIFSEC</sequence>
<accession>A0A0C2Y1N6</accession>
<dbReference type="Proteomes" id="UP000053424">
    <property type="component" value="Unassembled WGS sequence"/>
</dbReference>
<keyword evidence="2" id="KW-1185">Reference proteome</keyword>
<reference evidence="1 2" key="1">
    <citation type="submission" date="2014-04" db="EMBL/GenBank/DDBJ databases">
        <authorList>
            <consortium name="DOE Joint Genome Institute"/>
            <person name="Kuo A."/>
            <person name="Gay G."/>
            <person name="Dore J."/>
            <person name="Kohler A."/>
            <person name="Nagy L.G."/>
            <person name="Floudas D."/>
            <person name="Copeland A."/>
            <person name="Barry K.W."/>
            <person name="Cichocki N."/>
            <person name="Veneault-Fourrey C."/>
            <person name="LaButti K."/>
            <person name="Lindquist E.A."/>
            <person name="Lipzen A."/>
            <person name="Lundell T."/>
            <person name="Morin E."/>
            <person name="Murat C."/>
            <person name="Sun H."/>
            <person name="Tunlid A."/>
            <person name="Henrissat B."/>
            <person name="Grigoriev I.V."/>
            <person name="Hibbett D.S."/>
            <person name="Martin F."/>
            <person name="Nordberg H.P."/>
            <person name="Cantor M.N."/>
            <person name="Hua S.X."/>
        </authorList>
    </citation>
    <scope>NUCLEOTIDE SEQUENCE [LARGE SCALE GENOMIC DNA]</scope>
    <source>
        <strain evidence="2">h7</strain>
    </source>
</reference>
<dbReference type="HOGENOM" id="CLU_2109350_0_0_1"/>
<evidence type="ECO:0000313" key="1">
    <source>
        <dbReference type="EMBL" id="KIM43763.1"/>
    </source>
</evidence>
<dbReference type="AlphaFoldDB" id="A0A0C2Y1N6"/>
<proteinExistence type="predicted"/>
<dbReference type="EMBL" id="KN831775">
    <property type="protein sequence ID" value="KIM43763.1"/>
    <property type="molecule type" value="Genomic_DNA"/>
</dbReference>
<gene>
    <name evidence="1" type="ORF">M413DRAFT_388287</name>
</gene>
<organism evidence="1 2">
    <name type="scientific">Hebeloma cylindrosporum</name>
    <dbReference type="NCBI Taxonomy" id="76867"/>
    <lineage>
        <taxon>Eukaryota</taxon>
        <taxon>Fungi</taxon>
        <taxon>Dikarya</taxon>
        <taxon>Basidiomycota</taxon>
        <taxon>Agaricomycotina</taxon>
        <taxon>Agaricomycetes</taxon>
        <taxon>Agaricomycetidae</taxon>
        <taxon>Agaricales</taxon>
        <taxon>Agaricineae</taxon>
        <taxon>Hymenogastraceae</taxon>
        <taxon>Hebeloma</taxon>
    </lineage>
</organism>